<proteinExistence type="predicted"/>
<dbReference type="Gene3D" id="3.40.50.1460">
    <property type="match status" value="1"/>
</dbReference>
<accession>A0ABU9I832</accession>
<evidence type="ECO:0000313" key="2">
    <source>
        <dbReference type="EMBL" id="MEL1248580.1"/>
    </source>
</evidence>
<dbReference type="Pfam" id="PF00656">
    <property type="entry name" value="Peptidase_C14"/>
    <property type="match status" value="1"/>
</dbReference>
<evidence type="ECO:0000259" key="1">
    <source>
        <dbReference type="Pfam" id="PF00656"/>
    </source>
</evidence>
<feature type="domain" description="Peptidase C14 caspase" evidence="1">
    <location>
        <begin position="9"/>
        <end position="209"/>
    </location>
</feature>
<dbReference type="InterPro" id="IPR011600">
    <property type="entry name" value="Pept_C14_caspase"/>
</dbReference>
<comment type="caution">
    <text evidence="2">The sequence shown here is derived from an EMBL/GenBank/DDBJ whole genome shotgun (WGS) entry which is preliminary data.</text>
</comment>
<dbReference type="RefSeq" id="WP_341683435.1">
    <property type="nucleotide sequence ID" value="NZ_JBBYHT010000005.1"/>
</dbReference>
<reference evidence="2 3" key="1">
    <citation type="submission" date="2024-04" db="EMBL/GenBank/DDBJ databases">
        <title>Flavobacterium sp. DGU41 16S ribosomal RNA gene Genome sequencing and assembly.</title>
        <authorList>
            <person name="Park S."/>
        </authorList>
    </citation>
    <scope>NUCLEOTIDE SEQUENCE [LARGE SCALE GENOMIC DNA]</scope>
    <source>
        <strain evidence="2 3">DGU41</strain>
    </source>
</reference>
<evidence type="ECO:0000313" key="3">
    <source>
        <dbReference type="Proteomes" id="UP001393056"/>
    </source>
</evidence>
<name>A0ABU9I832_9FLAO</name>
<protein>
    <submittedName>
        <fullName evidence="2">Caspase family protein</fullName>
    </submittedName>
</protein>
<gene>
    <name evidence="2" type="ORF">AAEO58_11045</name>
</gene>
<dbReference type="EMBL" id="JBBYHT010000005">
    <property type="protein sequence ID" value="MEL1248580.1"/>
    <property type="molecule type" value="Genomic_DNA"/>
</dbReference>
<sequence length="500" mass="58001">MIDNIKQKSFAIIIAIEDYRFSDEKTGINSVKYARNDASKFKKLLKEDFGLLEEDILMWTDKDATKSALEDELKYHIRQLTKENRFYFYYAGHGFYQNGYNKLTCWDSHPDNLDGTTVSIKEILLDPLEASECTQSLIFLDSCSTYLKNNIVARDLISNFNNRELENFLKSEKYHAIFMSCSPGEKSYPNDVLKHGIWTWHLIEALKGNVPEVILKDEFITDTTLKNYLSDSVPKYITQKTIFRNTQKPFAKINSSNDFLIRKIEKPELEINQEFPKLSLKFDSITLRRIIILDIRSAQGFKKNHFIPEKNSPSGNSFIQSLFEQELKDEIQEVYVNTKEVLSFRKRQIEYGAESGYGNVENDVFRFFIEIEQNPLDPSQAKVTRKLQIRVNRNQLPENFDDIFPNQIDEIVIPIEGNIDFDELVEKFENLADEDGGKLSDNELKGEIEYQTYSGLSIKISTKNMELIINPNRDMKCLELIDSSIEGLKKISGTSIKFLN</sequence>
<keyword evidence="3" id="KW-1185">Reference proteome</keyword>
<organism evidence="2 3">
    <name type="scientific">Flavobacterium helocola</name>
    <dbReference type="NCBI Taxonomy" id="3139139"/>
    <lineage>
        <taxon>Bacteria</taxon>
        <taxon>Pseudomonadati</taxon>
        <taxon>Bacteroidota</taxon>
        <taxon>Flavobacteriia</taxon>
        <taxon>Flavobacteriales</taxon>
        <taxon>Flavobacteriaceae</taxon>
        <taxon>Flavobacterium</taxon>
    </lineage>
</organism>
<dbReference type="Proteomes" id="UP001393056">
    <property type="component" value="Unassembled WGS sequence"/>
</dbReference>